<feature type="compositionally biased region" description="Polar residues" evidence="3">
    <location>
        <begin position="1"/>
        <end position="13"/>
    </location>
</feature>
<reference evidence="4" key="1">
    <citation type="journal article" date="2021" name="Mol. Ecol. Resour.">
        <title>Phylogenomic analyses of the genus Drosophila reveals genomic signals of climate adaptation.</title>
        <authorList>
            <person name="Li F."/>
            <person name="Rane R.V."/>
            <person name="Luria V."/>
            <person name="Xiong Z."/>
            <person name="Chen J."/>
            <person name="Li Z."/>
            <person name="Catullo R.A."/>
            <person name="Griffin P.C."/>
            <person name="Schiffer M."/>
            <person name="Pearce S."/>
            <person name="Lee S.F."/>
            <person name="McElroy K."/>
            <person name="Stocker A."/>
            <person name="Shirriffs J."/>
            <person name="Cockerell F."/>
            <person name="Coppin C."/>
            <person name="Sgro C.M."/>
            <person name="Karger A."/>
            <person name="Cain J.W."/>
            <person name="Weber J.A."/>
            <person name="Santpere G."/>
            <person name="Kirschner M.W."/>
            <person name="Hoffmann A.A."/>
            <person name="Oakeshott J.G."/>
            <person name="Zhang G."/>
        </authorList>
    </citation>
    <scope>NUCLEOTIDE SEQUENCE</scope>
    <source>
        <strain evidence="4">BGI-SZ-2011g</strain>
    </source>
</reference>
<accession>A0AAD4K6E7</accession>
<dbReference type="AlphaFoldDB" id="A0AAD4K6E7"/>
<dbReference type="EMBL" id="JAJJHW010001127">
    <property type="protein sequence ID" value="KAH8378472.1"/>
    <property type="molecule type" value="Genomic_DNA"/>
</dbReference>
<evidence type="ECO:0000256" key="1">
    <source>
        <dbReference type="ARBA" id="ARBA00022737"/>
    </source>
</evidence>
<dbReference type="InterPro" id="IPR019734">
    <property type="entry name" value="TPR_rpt"/>
</dbReference>
<dbReference type="Proteomes" id="UP001200034">
    <property type="component" value="Unassembled WGS sequence"/>
</dbReference>
<dbReference type="PANTHER" id="PTHR44314:SF1">
    <property type="entry name" value="CILIA- AND FLAGELLA-ASSOCIATED PROTEIN 70"/>
    <property type="match status" value="1"/>
</dbReference>
<evidence type="ECO:0008006" key="6">
    <source>
        <dbReference type="Google" id="ProtNLM"/>
    </source>
</evidence>
<dbReference type="InterPro" id="IPR052628">
    <property type="entry name" value="CFAP70"/>
</dbReference>
<dbReference type="SMART" id="SM00028">
    <property type="entry name" value="TPR"/>
    <property type="match status" value="4"/>
</dbReference>
<evidence type="ECO:0000256" key="2">
    <source>
        <dbReference type="ARBA" id="ARBA00022803"/>
    </source>
</evidence>
<dbReference type="GO" id="GO:0003341">
    <property type="term" value="P:cilium movement"/>
    <property type="evidence" value="ECO:0007669"/>
    <property type="project" value="TreeGrafter"/>
</dbReference>
<organism evidence="4 5">
    <name type="scientific">Drosophila rubida</name>
    <dbReference type="NCBI Taxonomy" id="30044"/>
    <lineage>
        <taxon>Eukaryota</taxon>
        <taxon>Metazoa</taxon>
        <taxon>Ecdysozoa</taxon>
        <taxon>Arthropoda</taxon>
        <taxon>Hexapoda</taxon>
        <taxon>Insecta</taxon>
        <taxon>Pterygota</taxon>
        <taxon>Neoptera</taxon>
        <taxon>Endopterygota</taxon>
        <taxon>Diptera</taxon>
        <taxon>Brachycera</taxon>
        <taxon>Muscomorpha</taxon>
        <taxon>Ephydroidea</taxon>
        <taxon>Drosophilidae</taxon>
        <taxon>Drosophila</taxon>
    </lineage>
</organism>
<dbReference type="PANTHER" id="PTHR44314">
    <property type="entry name" value="CILIA- AND FLAGELLA-ASSOCIATED PROTEIN 70"/>
    <property type="match status" value="1"/>
</dbReference>
<keyword evidence="5" id="KW-1185">Reference proteome</keyword>
<dbReference type="Gene3D" id="1.25.40.10">
    <property type="entry name" value="Tetratricopeptide repeat domain"/>
    <property type="match status" value="1"/>
</dbReference>
<proteinExistence type="predicted"/>
<dbReference type="InterPro" id="IPR011990">
    <property type="entry name" value="TPR-like_helical_dom_sf"/>
</dbReference>
<dbReference type="GO" id="GO:0031514">
    <property type="term" value="C:motile cilium"/>
    <property type="evidence" value="ECO:0007669"/>
    <property type="project" value="TreeGrafter"/>
</dbReference>
<dbReference type="Pfam" id="PF13432">
    <property type="entry name" value="TPR_16"/>
    <property type="match status" value="1"/>
</dbReference>
<protein>
    <recommendedName>
        <fullName evidence="6">Tetratricopeptide repeat protein 18</fullName>
    </recommendedName>
</protein>
<gene>
    <name evidence="4" type="ORF">KR093_011601</name>
</gene>
<keyword evidence="1" id="KW-0677">Repeat</keyword>
<name>A0AAD4K6E7_9MUSC</name>
<evidence type="ECO:0000256" key="3">
    <source>
        <dbReference type="SAM" id="MobiDB-lite"/>
    </source>
</evidence>
<dbReference type="SUPFAM" id="SSF48452">
    <property type="entry name" value="TPR-like"/>
    <property type="match status" value="1"/>
</dbReference>
<dbReference type="GO" id="GO:0070062">
    <property type="term" value="C:extracellular exosome"/>
    <property type="evidence" value="ECO:0007669"/>
    <property type="project" value="TreeGrafter"/>
</dbReference>
<dbReference type="GO" id="GO:0060271">
    <property type="term" value="P:cilium assembly"/>
    <property type="evidence" value="ECO:0007669"/>
    <property type="project" value="TreeGrafter"/>
</dbReference>
<keyword evidence="2" id="KW-0802">TPR repeat</keyword>
<comment type="caution">
    <text evidence="4">The sequence shown here is derived from an EMBL/GenBank/DDBJ whole genome shotgun (WGS) entry which is preliminary data.</text>
</comment>
<sequence length="1063" mass="124005">MESTGNADRSTLGRQARITRRKKSANGVSRRGTGKLAIVQEPRVVPQRVFLYMQLNSIVNLPVAPYPLELHLYHVKKTLQKMSEQYTTETIIYEHEFEMERPAFAMGIIQDSIDDLNIFSDNPLVMSLYQRIPRHRRKDLKTVMEVRTDASAVGMCALTKSSDRDISDSGDGQKPANIVDMATELWSSVEATATGTTGGGEEEDDGDDFVEESLEFLSRGHCDLLQLFQCKRFIANIPIMLYAEYDRMLETSTSQKITTTSEWHMYSILPILKKFHFTNLVFVTLESIYNAPEELHERAAHLGINLSLRSTVPDPDMEYQVIPFCSFYGFVSQIISQQNTIIVWESIKRDLLSETRCKISNNQMETSAHIKLPRLLCDLLKTDSVNMKIDEINPLADYALINNSLHRYVLTSEMRAVLERAVVNHEYEFLLQLYDETPENVLYEGIMNPSIFGYPEVTSCRFASVLSPVVRKTTRKTARFTEPGEEARTMFSIMKVCFFQPLTRRNEPLDVFNEDQMKCAKLRLCMGVEFLTDNVKGHDILKELYRNFDELIKELISFVVKNGVTCIDDKRNNFCCHLNNLRNLLVDICGTDFNVRMPTKTNLEFREMLTHMHKELMERIDKLLIACSWESPSNCVLSYDKENTRTIRLMEEYRNMCIMGECELGKQMYAELKMSCKNKMLLNFYMFLTSVENLNFEQASIYLRTQKETNWSGEYFVSLLEMYVKYKLQLKAEENEGEAYSNLLEELRNFSMQNNLDREVYVLLYCFYKQKHYLPGMEYTRWQYENLYDVPRKVMPLVPRPLYECLIPVDFEMRGVLLNGSRFYEVFKTFACLGAYDFAEIVFAEIASEFTAVEVYLITTALQILKGTINDKFVVKRMNTDNSVRGKMLRYYQAHVNGNVEFARRRYDEAMNYFKELLAINLTEDEMRYMFYSSLMHLARLSFEKGDYELAMMAYEMCTPYSKMDKNFIANYGRGLTLYYQNRLEDAIEYLSRSTENEIFMPDPWGYLAVINLRLGRNKSALDCWKVARMYPEKPLNNHIYVELEKIKYSNVCLLVEDDCIMK</sequence>
<evidence type="ECO:0000313" key="4">
    <source>
        <dbReference type="EMBL" id="KAH8378472.1"/>
    </source>
</evidence>
<evidence type="ECO:0000313" key="5">
    <source>
        <dbReference type="Proteomes" id="UP001200034"/>
    </source>
</evidence>
<feature type="region of interest" description="Disordered" evidence="3">
    <location>
        <begin position="1"/>
        <end position="30"/>
    </location>
</feature>